<dbReference type="Pfam" id="PF06426">
    <property type="entry name" value="SATase_N"/>
    <property type="match status" value="1"/>
</dbReference>
<accession>A0A1R3J9Z6</accession>
<dbReference type="NCBIfam" id="TIGR00756">
    <property type="entry name" value="PPR"/>
    <property type="match status" value="2"/>
</dbReference>
<keyword evidence="13" id="KW-1185">Reference proteome</keyword>
<keyword evidence="8" id="KW-0012">Acyltransferase</keyword>
<evidence type="ECO:0000256" key="8">
    <source>
        <dbReference type="ARBA" id="ARBA00023315"/>
    </source>
</evidence>
<dbReference type="SUPFAM" id="SSF51161">
    <property type="entry name" value="Trimeric LpxA-like enzymes"/>
    <property type="match status" value="1"/>
</dbReference>
<dbReference type="InterPro" id="IPR002885">
    <property type="entry name" value="PPR_rpt"/>
</dbReference>
<dbReference type="InterPro" id="IPR032867">
    <property type="entry name" value="DYW_dom"/>
</dbReference>
<dbReference type="GO" id="GO:0006535">
    <property type="term" value="P:cysteine biosynthetic process from serine"/>
    <property type="evidence" value="ECO:0007669"/>
    <property type="project" value="InterPro"/>
</dbReference>
<evidence type="ECO:0000259" key="11">
    <source>
        <dbReference type="SMART" id="SM00971"/>
    </source>
</evidence>
<dbReference type="NCBIfam" id="NF041874">
    <property type="entry name" value="EPS_EpsC"/>
    <property type="match status" value="1"/>
</dbReference>
<keyword evidence="6" id="KW-0808">Transferase</keyword>
<dbReference type="FunFam" id="1.25.40.10:FF:000031">
    <property type="entry name" value="Pentatricopeptide repeat-containing protein mitochondrial"/>
    <property type="match status" value="1"/>
</dbReference>
<dbReference type="STRING" id="93759.A0A1R3J9Z6"/>
<feature type="repeat" description="PPR" evidence="9">
    <location>
        <begin position="526"/>
        <end position="560"/>
    </location>
</feature>
<dbReference type="GO" id="GO:0005737">
    <property type="term" value="C:cytoplasm"/>
    <property type="evidence" value="ECO:0007669"/>
    <property type="project" value="InterPro"/>
</dbReference>
<evidence type="ECO:0000313" key="12">
    <source>
        <dbReference type="EMBL" id="OMO91620.1"/>
    </source>
</evidence>
<feature type="repeat" description="PPR" evidence="9">
    <location>
        <begin position="495"/>
        <end position="525"/>
    </location>
</feature>
<dbReference type="Pfam" id="PF00132">
    <property type="entry name" value="Hexapep"/>
    <property type="match status" value="1"/>
</dbReference>
<dbReference type="GO" id="GO:0009001">
    <property type="term" value="F:serine O-acetyltransferase activity"/>
    <property type="evidence" value="ECO:0007669"/>
    <property type="project" value="UniProtKB-EC"/>
</dbReference>
<dbReference type="InterPro" id="IPR011004">
    <property type="entry name" value="Trimer_LpxA-like_sf"/>
</dbReference>
<dbReference type="Proteomes" id="UP000187203">
    <property type="component" value="Unassembled WGS sequence"/>
</dbReference>
<evidence type="ECO:0000256" key="10">
    <source>
        <dbReference type="SAM" id="MobiDB-lite"/>
    </source>
</evidence>
<organism evidence="12 13">
    <name type="scientific">Corchorus olitorius</name>
    <dbReference type="NCBI Taxonomy" id="93759"/>
    <lineage>
        <taxon>Eukaryota</taxon>
        <taxon>Viridiplantae</taxon>
        <taxon>Streptophyta</taxon>
        <taxon>Embryophyta</taxon>
        <taxon>Tracheophyta</taxon>
        <taxon>Spermatophyta</taxon>
        <taxon>Magnoliopsida</taxon>
        <taxon>eudicotyledons</taxon>
        <taxon>Gunneridae</taxon>
        <taxon>Pentapetalae</taxon>
        <taxon>rosids</taxon>
        <taxon>malvids</taxon>
        <taxon>Malvales</taxon>
        <taxon>Malvaceae</taxon>
        <taxon>Grewioideae</taxon>
        <taxon>Apeibeae</taxon>
        <taxon>Corchorus</taxon>
    </lineage>
</organism>
<evidence type="ECO:0000256" key="4">
    <source>
        <dbReference type="ARBA" id="ARBA00013266"/>
    </source>
</evidence>
<keyword evidence="5" id="KW-0028">Amino-acid biosynthesis</keyword>
<dbReference type="SMART" id="SM00971">
    <property type="entry name" value="SATase_N"/>
    <property type="match status" value="1"/>
</dbReference>
<name>A0A1R3J9Z6_9ROSI</name>
<feature type="region of interest" description="Disordered" evidence="10">
    <location>
        <begin position="384"/>
        <end position="430"/>
    </location>
</feature>
<protein>
    <recommendedName>
        <fullName evidence="4">serine O-acetyltransferase</fullName>
        <ecNumber evidence="4">2.3.1.30</ecNumber>
    </recommendedName>
</protein>
<dbReference type="GO" id="GO:0008270">
    <property type="term" value="F:zinc ion binding"/>
    <property type="evidence" value="ECO:0007669"/>
    <property type="project" value="InterPro"/>
</dbReference>
<dbReference type="InterPro" id="IPR045304">
    <property type="entry name" value="LbH_SAT"/>
</dbReference>
<gene>
    <name evidence="12" type="ORF">COLO4_18224</name>
</gene>
<sequence>MPAGELRYPSPVSSPPPSQATETPVVVGEDEAWVWAHIKAEARRDAELEPALASYLHSTILSHYSLERSLSFHLGNKLCSSTLPSTLLYDLFLNTFSSDPSLRAAAVADLHAARFRDPACVSFSHCLLNHKGFLACQAHRVAHKLWNQSRRPLALALHSRISDVFAVDIHPAAKIGKGIFFDHATGVVIGETAVVGNNVSILHHVKLGGTGKACGDRHPKIGDGVLIGAGATILGNVKIGAGAKIGAGSVVLIDVPPRTTAVWNLARLVGGKEKPSRHEECPGESMDHTTSLISECCYKRCNIVSFDDTPTSEAWKHSSLALQAKTPMASLVSLQNTGNSLSFSSHLKSSITVKHSHALKKKVKLCFSQNPTKLNPLCTYSASNSNSSTRTYRRQGVSTHRQTAKNRPNPRRLNTDNRKENDPSHENPTFPSVTVDLMKLCKEGKVNEALDYMGQGVLADYNVFDALLDACGDMNSLESSRRVNEFLRRSKFAGDVELNNKLINVYGRCASIRDARRVFDKMRERNMASFNFIINCYAVNGKGDDGLLLFEEMREDAFQPDSETFLAVFAACASVAAVQEGVKYFELMKNVYRIAPGIEHYLGVINVFGRAGYLNEALEFIENMPIEPTMEVWEAIRGFARIHGDIDLEDHVEELLVGLDPSMRSENEHQAPPRKKLSIINMIEEKNRVSDYRCMNPFKGEGNQKLKGLNGQMREAGYVPDTRYVLHDIDQEAKEQALQYHSERLAIAYGLISTPARTPLRIIKNLRICGDCHNAIKIMSKIVGRELIVRDNKRFHHFKDGKCSCNDYW</sequence>
<feature type="region of interest" description="Disordered" evidence="10">
    <location>
        <begin position="1"/>
        <end position="23"/>
    </location>
</feature>
<reference evidence="13" key="1">
    <citation type="submission" date="2013-09" db="EMBL/GenBank/DDBJ databases">
        <title>Corchorus olitorius genome sequencing.</title>
        <authorList>
            <person name="Alam M."/>
            <person name="Haque M.S."/>
            <person name="Islam M.S."/>
            <person name="Emdad E.M."/>
            <person name="Islam M.M."/>
            <person name="Ahmed B."/>
            <person name="Halim A."/>
            <person name="Hossen Q.M.M."/>
            <person name="Hossain M.Z."/>
            <person name="Ahmed R."/>
            <person name="Khan M.M."/>
            <person name="Islam R."/>
            <person name="Rashid M.M."/>
            <person name="Khan S.A."/>
            <person name="Rahman M.S."/>
            <person name="Alam M."/>
            <person name="Yahiya A.S."/>
            <person name="Khan M.S."/>
            <person name="Azam M.S."/>
            <person name="Haque T."/>
            <person name="Lashkar M.Z.H."/>
            <person name="Akhand A.I."/>
            <person name="Morshed G."/>
            <person name="Roy S."/>
            <person name="Uddin K.S."/>
            <person name="Rabeya T."/>
            <person name="Hossain A.S."/>
            <person name="Chowdhury A."/>
            <person name="Snigdha A.R."/>
            <person name="Mortoza M.S."/>
            <person name="Matin S.A."/>
            <person name="Hoque S.M.E."/>
            <person name="Islam M.K."/>
            <person name="Roy D.K."/>
            <person name="Haider R."/>
            <person name="Moosa M.M."/>
            <person name="Elias S.M."/>
            <person name="Hasan A.M."/>
            <person name="Jahan S."/>
            <person name="Shafiuddin M."/>
            <person name="Mahmood N."/>
            <person name="Shommy N.S."/>
        </authorList>
    </citation>
    <scope>NUCLEOTIDE SEQUENCE [LARGE SCALE GENOMIC DNA]</scope>
    <source>
        <strain evidence="13">cv. O-4</strain>
    </source>
</reference>
<dbReference type="Gene3D" id="1.10.3130.10">
    <property type="entry name" value="serine acetyltransferase, domain 1"/>
    <property type="match status" value="1"/>
</dbReference>
<dbReference type="EC" id="2.3.1.30" evidence="4"/>
<dbReference type="InterPro" id="IPR010493">
    <property type="entry name" value="Ser_AcTrfase_N"/>
</dbReference>
<evidence type="ECO:0000256" key="6">
    <source>
        <dbReference type="ARBA" id="ARBA00022679"/>
    </source>
</evidence>
<comment type="similarity">
    <text evidence="2">Belongs to the PPR family. PCMP-H subfamily.</text>
</comment>
<dbReference type="UniPathway" id="UPA00136">
    <property type="reaction ID" value="UER00199"/>
</dbReference>
<dbReference type="Pfam" id="PF01535">
    <property type="entry name" value="PPR"/>
    <property type="match status" value="1"/>
</dbReference>
<dbReference type="Gene3D" id="2.160.10.10">
    <property type="entry name" value="Hexapeptide repeat proteins"/>
    <property type="match status" value="1"/>
</dbReference>
<comment type="similarity">
    <text evidence="3">Belongs to the transferase hexapeptide repeat family.</text>
</comment>
<comment type="pathway">
    <text evidence="1">Amino-acid biosynthesis; L-cysteine biosynthesis; L-cysteine from L-serine: step 1/2.</text>
</comment>
<dbReference type="CDD" id="cd03354">
    <property type="entry name" value="LbH_SAT"/>
    <property type="match status" value="1"/>
</dbReference>
<keyword evidence="7" id="KW-0677">Repeat</keyword>
<evidence type="ECO:0000256" key="3">
    <source>
        <dbReference type="ARBA" id="ARBA00007274"/>
    </source>
</evidence>
<evidence type="ECO:0000313" key="13">
    <source>
        <dbReference type="Proteomes" id="UP000187203"/>
    </source>
</evidence>
<dbReference type="InterPro" id="IPR011990">
    <property type="entry name" value="TPR-like_helical_dom_sf"/>
</dbReference>
<dbReference type="InterPro" id="IPR053376">
    <property type="entry name" value="Serine_acetyltransferase"/>
</dbReference>
<dbReference type="FunFam" id="2.160.10.10:FF:000002">
    <property type="entry name" value="Serine acetyltransferase"/>
    <property type="match status" value="1"/>
</dbReference>
<dbReference type="AlphaFoldDB" id="A0A1R3J9Z6"/>
<evidence type="ECO:0000256" key="9">
    <source>
        <dbReference type="PROSITE-ProRule" id="PRU00708"/>
    </source>
</evidence>
<comment type="caution">
    <text evidence="12">The sequence shown here is derived from an EMBL/GenBank/DDBJ whole genome shotgun (WGS) entry which is preliminary data.</text>
</comment>
<feature type="domain" description="Serine acetyltransferase N-terminal" evidence="11">
    <location>
        <begin position="34"/>
        <end position="138"/>
    </location>
</feature>
<dbReference type="InterPro" id="IPR042122">
    <property type="entry name" value="Ser_AcTrfase_N_sf"/>
</dbReference>
<feature type="compositionally biased region" description="Basic and acidic residues" evidence="10">
    <location>
        <begin position="413"/>
        <end position="425"/>
    </location>
</feature>
<dbReference type="PANTHER" id="PTHR42811">
    <property type="entry name" value="SERINE ACETYLTRANSFERASE"/>
    <property type="match status" value="1"/>
</dbReference>
<dbReference type="EMBL" id="AWUE01016436">
    <property type="protein sequence ID" value="OMO91620.1"/>
    <property type="molecule type" value="Genomic_DNA"/>
</dbReference>
<dbReference type="PROSITE" id="PS51375">
    <property type="entry name" value="PPR"/>
    <property type="match status" value="2"/>
</dbReference>
<dbReference type="PROSITE" id="PS00101">
    <property type="entry name" value="HEXAPEP_TRANSFERASES"/>
    <property type="match status" value="1"/>
</dbReference>
<evidence type="ECO:0000256" key="5">
    <source>
        <dbReference type="ARBA" id="ARBA00022605"/>
    </source>
</evidence>
<dbReference type="OrthoDB" id="185373at2759"/>
<evidence type="ECO:0000256" key="1">
    <source>
        <dbReference type="ARBA" id="ARBA00004876"/>
    </source>
</evidence>
<dbReference type="Pfam" id="PF13041">
    <property type="entry name" value="PPR_2"/>
    <property type="match status" value="1"/>
</dbReference>
<evidence type="ECO:0000256" key="7">
    <source>
        <dbReference type="ARBA" id="ARBA00022737"/>
    </source>
</evidence>
<dbReference type="Gene3D" id="1.25.40.10">
    <property type="entry name" value="Tetratricopeptide repeat domain"/>
    <property type="match status" value="1"/>
</dbReference>
<dbReference type="Pfam" id="PF14432">
    <property type="entry name" value="DYW_deaminase"/>
    <property type="match status" value="1"/>
</dbReference>
<evidence type="ECO:0000256" key="2">
    <source>
        <dbReference type="ARBA" id="ARBA00006643"/>
    </source>
</evidence>
<dbReference type="InterPro" id="IPR018357">
    <property type="entry name" value="Hexapep_transf_CS"/>
</dbReference>
<proteinExistence type="inferred from homology"/>
<dbReference type="InterPro" id="IPR001451">
    <property type="entry name" value="Hexapep"/>
</dbReference>